<sequence>MMKKRVIASALAAALLAQTGQASAIGLIQAYESALQNDPTYRSAVHENEAGQQNKVLGRSNLLPSLSASYSTYKNKGDLTRPDFLGNPSNEDLDYRSTAKGVTLRQPLFNLDGLARYNQGIAQTSYSDALFSARGQDLVLRLVSAYAEAKYAEDQLALATIQRDTFAEQRQVNDRMFQKGEGTRTDMLETQARYDLAEAQLLEARDSMTTARNNLAAIVGTDINQLDPLGDDFKVRPMQPSSFDEWKALAMERNAEIAAQRYAVEIAEQEIKKNRAGHAPRVDLIASLNKSGSETVTSRNQDSSVRAVGVQVNIPLYSGGSVTAATSQAVSNHLKAKSDLDAKTSQVLVELRKQFNLSLSSTSRIDALVKSVDSARLLVQATQQSVKGGVRINLDVLNAQQQLYTAQRDLAQARYNYLISYLRLRYAAGTLNADDLQTVASYFVPSVRSDAMPTGPGANAGLSKVSMDAAGRVSFNASRETAQAGLSARR</sequence>
<evidence type="ECO:0000256" key="2">
    <source>
        <dbReference type="ARBA" id="ARBA00007613"/>
    </source>
</evidence>
<evidence type="ECO:0000256" key="8">
    <source>
        <dbReference type="SAM" id="SignalP"/>
    </source>
</evidence>
<evidence type="ECO:0000256" key="1">
    <source>
        <dbReference type="ARBA" id="ARBA00004442"/>
    </source>
</evidence>
<keyword evidence="8" id="KW-0732">Signal</keyword>
<keyword evidence="10" id="KW-1185">Reference proteome</keyword>
<evidence type="ECO:0000256" key="3">
    <source>
        <dbReference type="ARBA" id="ARBA00022448"/>
    </source>
</evidence>
<evidence type="ECO:0000256" key="5">
    <source>
        <dbReference type="ARBA" id="ARBA00022692"/>
    </source>
</evidence>
<dbReference type="GO" id="GO:0009279">
    <property type="term" value="C:cell outer membrane"/>
    <property type="evidence" value="ECO:0007669"/>
    <property type="project" value="UniProtKB-SubCell"/>
</dbReference>
<keyword evidence="6" id="KW-0472">Membrane</keyword>
<evidence type="ECO:0000256" key="6">
    <source>
        <dbReference type="ARBA" id="ARBA00023136"/>
    </source>
</evidence>
<keyword evidence="3" id="KW-0813">Transport</keyword>
<dbReference type="EMBL" id="QYUO01000002">
    <property type="protein sequence ID" value="RJF94981.1"/>
    <property type="molecule type" value="Genomic_DNA"/>
</dbReference>
<name>A0A3A3FJV0_9BURK</name>
<keyword evidence="5" id="KW-0812">Transmembrane</keyword>
<keyword evidence="7" id="KW-0998">Cell outer membrane</keyword>
<dbReference type="NCBIfam" id="TIGR01844">
    <property type="entry name" value="type_I_sec_TolC"/>
    <property type="match status" value="1"/>
</dbReference>
<dbReference type="Proteomes" id="UP000265955">
    <property type="component" value="Unassembled WGS sequence"/>
</dbReference>
<organism evidence="9 10">
    <name type="scientific">Noviherbaspirillum saxi</name>
    <dbReference type="NCBI Taxonomy" id="2320863"/>
    <lineage>
        <taxon>Bacteria</taxon>
        <taxon>Pseudomonadati</taxon>
        <taxon>Pseudomonadota</taxon>
        <taxon>Betaproteobacteria</taxon>
        <taxon>Burkholderiales</taxon>
        <taxon>Oxalobacteraceae</taxon>
        <taxon>Noviherbaspirillum</taxon>
    </lineage>
</organism>
<evidence type="ECO:0000256" key="7">
    <source>
        <dbReference type="ARBA" id="ARBA00023237"/>
    </source>
</evidence>
<evidence type="ECO:0000313" key="10">
    <source>
        <dbReference type="Proteomes" id="UP000265955"/>
    </source>
</evidence>
<dbReference type="InterPro" id="IPR010130">
    <property type="entry name" value="T1SS_OMP_TolC"/>
</dbReference>
<gene>
    <name evidence="9" type="ORF">D3871_16030</name>
</gene>
<dbReference type="Pfam" id="PF02321">
    <property type="entry name" value="OEP"/>
    <property type="match status" value="2"/>
</dbReference>
<dbReference type="InterPro" id="IPR003423">
    <property type="entry name" value="OMP_efflux"/>
</dbReference>
<dbReference type="GO" id="GO:0015562">
    <property type="term" value="F:efflux transmembrane transporter activity"/>
    <property type="evidence" value="ECO:0007669"/>
    <property type="project" value="InterPro"/>
</dbReference>
<accession>A0A3A3FJV0</accession>
<dbReference type="GO" id="GO:0015288">
    <property type="term" value="F:porin activity"/>
    <property type="evidence" value="ECO:0007669"/>
    <property type="project" value="TreeGrafter"/>
</dbReference>
<evidence type="ECO:0000256" key="4">
    <source>
        <dbReference type="ARBA" id="ARBA00022452"/>
    </source>
</evidence>
<reference evidence="10" key="1">
    <citation type="submission" date="2018-09" db="EMBL/GenBank/DDBJ databases">
        <authorList>
            <person name="Zhu H."/>
        </authorList>
    </citation>
    <scope>NUCLEOTIDE SEQUENCE [LARGE SCALE GENOMIC DNA]</scope>
    <source>
        <strain evidence="10">K1R23-30</strain>
    </source>
</reference>
<feature type="chain" id="PRO_5017264859" evidence="8">
    <location>
        <begin position="25"/>
        <end position="490"/>
    </location>
</feature>
<dbReference type="GO" id="GO:1990281">
    <property type="term" value="C:efflux pump complex"/>
    <property type="evidence" value="ECO:0007669"/>
    <property type="project" value="TreeGrafter"/>
</dbReference>
<comment type="caution">
    <text evidence="9">The sequence shown here is derived from an EMBL/GenBank/DDBJ whole genome shotgun (WGS) entry which is preliminary data.</text>
</comment>
<proteinExistence type="inferred from homology"/>
<dbReference type="SUPFAM" id="SSF56954">
    <property type="entry name" value="Outer membrane efflux proteins (OEP)"/>
    <property type="match status" value="1"/>
</dbReference>
<dbReference type="OrthoDB" id="9813458at2"/>
<dbReference type="Gene3D" id="1.20.1600.10">
    <property type="entry name" value="Outer membrane efflux proteins (OEP)"/>
    <property type="match status" value="1"/>
</dbReference>
<dbReference type="PANTHER" id="PTHR30026">
    <property type="entry name" value="OUTER MEMBRANE PROTEIN TOLC"/>
    <property type="match status" value="1"/>
</dbReference>
<dbReference type="RefSeq" id="WP_119770131.1">
    <property type="nucleotide sequence ID" value="NZ_QYUO01000002.1"/>
</dbReference>
<keyword evidence="4" id="KW-1134">Transmembrane beta strand</keyword>
<dbReference type="PANTHER" id="PTHR30026:SF20">
    <property type="entry name" value="OUTER MEMBRANE PROTEIN TOLC"/>
    <property type="match status" value="1"/>
</dbReference>
<dbReference type="AlphaFoldDB" id="A0A3A3FJV0"/>
<dbReference type="InterPro" id="IPR051906">
    <property type="entry name" value="TolC-like"/>
</dbReference>
<comment type="similarity">
    <text evidence="2">Belongs to the outer membrane factor (OMF) (TC 1.B.17) family.</text>
</comment>
<protein>
    <submittedName>
        <fullName evidence="9">Type I secretion protein TolC</fullName>
    </submittedName>
</protein>
<comment type="subcellular location">
    <subcellularLocation>
        <location evidence="1">Cell outer membrane</location>
    </subcellularLocation>
</comment>
<evidence type="ECO:0000313" key="9">
    <source>
        <dbReference type="EMBL" id="RJF94981.1"/>
    </source>
</evidence>
<feature type="signal peptide" evidence="8">
    <location>
        <begin position="1"/>
        <end position="24"/>
    </location>
</feature>